<reference evidence="4" key="1">
    <citation type="submission" date="2016-06" db="EMBL/GenBank/DDBJ databases">
        <authorList>
            <person name="Varghese N."/>
            <person name="Submissions Spin"/>
        </authorList>
    </citation>
    <scope>NUCLEOTIDE SEQUENCE [LARGE SCALE GENOMIC DNA]</scope>
    <source>
        <strain evidence="4">DSM 43903</strain>
    </source>
</reference>
<keyword evidence="2" id="KW-0812">Transmembrane</keyword>
<proteinExistence type="predicted"/>
<accession>A0A1C6TQD6</accession>
<keyword evidence="4" id="KW-1185">Reference proteome</keyword>
<dbReference type="Pfam" id="PF06772">
    <property type="entry name" value="LtrA"/>
    <property type="match status" value="1"/>
</dbReference>
<evidence type="ECO:0000313" key="3">
    <source>
        <dbReference type="EMBL" id="SCL44032.1"/>
    </source>
</evidence>
<sequence length="111" mass="11926">MKQETIALARSRRDSRNGRHVGEHEDPDEQDLHAGAQVRSFLYGYGHLLIYGAIVAAGVGIELAAEEAAHHGHGHPDLLLGGSQIVLVIGFLTISQGIGLRVPRPFSPANF</sequence>
<dbReference type="AlphaFoldDB" id="A0A1C6TQD6"/>
<name>A0A1C6TQD6_9ACTN</name>
<feature type="region of interest" description="Disordered" evidence="1">
    <location>
        <begin position="1"/>
        <end position="32"/>
    </location>
</feature>
<organism evidence="3 4">
    <name type="scientific">Micromonospora citrea</name>
    <dbReference type="NCBI Taxonomy" id="47855"/>
    <lineage>
        <taxon>Bacteria</taxon>
        <taxon>Bacillati</taxon>
        <taxon>Actinomycetota</taxon>
        <taxon>Actinomycetes</taxon>
        <taxon>Micromonosporales</taxon>
        <taxon>Micromonosporaceae</taxon>
        <taxon>Micromonospora</taxon>
    </lineage>
</organism>
<keyword evidence="2" id="KW-1133">Transmembrane helix</keyword>
<dbReference type="InterPro" id="IPR010640">
    <property type="entry name" value="Low_temperature_requirement_A"/>
</dbReference>
<dbReference type="EMBL" id="FMHZ01000002">
    <property type="protein sequence ID" value="SCL44032.1"/>
    <property type="molecule type" value="Genomic_DNA"/>
</dbReference>
<protein>
    <submittedName>
        <fullName evidence="3">Low temperature requirement A protein (LtrA)</fullName>
    </submittedName>
</protein>
<evidence type="ECO:0000256" key="1">
    <source>
        <dbReference type="SAM" id="MobiDB-lite"/>
    </source>
</evidence>
<keyword evidence="2" id="KW-0472">Membrane</keyword>
<evidence type="ECO:0000313" key="4">
    <source>
        <dbReference type="Proteomes" id="UP000199001"/>
    </source>
</evidence>
<feature type="transmembrane region" description="Helical" evidence="2">
    <location>
        <begin position="48"/>
        <end position="65"/>
    </location>
</feature>
<feature type="compositionally biased region" description="Basic and acidic residues" evidence="1">
    <location>
        <begin position="11"/>
        <end position="24"/>
    </location>
</feature>
<dbReference type="Proteomes" id="UP000199001">
    <property type="component" value="Unassembled WGS sequence"/>
</dbReference>
<gene>
    <name evidence="3" type="ORF">GA0070606_0108</name>
</gene>
<feature type="transmembrane region" description="Helical" evidence="2">
    <location>
        <begin position="77"/>
        <end position="98"/>
    </location>
</feature>
<evidence type="ECO:0000256" key="2">
    <source>
        <dbReference type="SAM" id="Phobius"/>
    </source>
</evidence>